<evidence type="ECO:0000256" key="2">
    <source>
        <dbReference type="ARBA" id="ARBA00022840"/>
    </source>
</evidence>
<dbReference type="SMART" id="SM00382">
    <property type="entry name" value="AAA"/>
    <property type="match status" value="1"/>
</dbReference>
<dbReference type="InterPro" id="IPR000253">
    <property type="entry name" value="FHA_dom"/>
</dbReference>
<reference evidence="8 9" key="1">
    <citation type="submission" date="2021-12" db="EMBL/GenBank/DDBJ databases">
        <title>Discovery of the Pendulisporaceae a myxobacterial family with distinct sporulation behavior and unique specialized metabolism.</title>
        <authorList>
            <person name="Garcia R."/>
            <person name="Popoff A."/>
            <person name="Bader C.D."/>
            <person name="Loehr J."/>
            <person name="Walesch S."/>
            <person name="Walt C."/>
            <person name="Boldt J."/>
            <person name="Bunk B."/>
            <person name="Haeckl F.J.F.P.J."/>
            <person name="Gunesch A.P."/>
            <person name="Birkelbach J."/>
            <person name="Nuebel U."/>
            <person name="Pietschmann T."/>
            <person name="Bach T."/>
            <person name="Mueller R."/>
        </authorList>
    </citation>
    <scope>NUCLEOTIDE SEQUENCE [LARGE SCALE GENOMIC DNA]</scope>
    <source>
        <strain evidence="8 9">MSr11954</strain>
    </source>
</reference>
<evidence type="ECO:0000259" key="6">
    <source>
        <dbReference type="PROSITE" id="PS50006"/>
    </source>
</evidence>
<dbReference type="InterPro" id="IPR025943">
    <property type="entry name" value="Sigma_54_int_dom_ATP-bd_2"/>
</dbReference>
<dbReference type="InterPro" id="IPR027417">
    <property type="entry name" value="P-loop_NTPase"/>
</dbReference>
<keyword evidence="1" id="KW-0547">Nucleotide-binding</keyword>
<feature type="domain" description="Sigma-54 factor interaction" evidence="7">
    <location>
        <begin position="135"/>
        <end position="363"/>
    </location>
</feature>
<dbReference type="Gene3D" id="2.60.200.20">
    <property type="match status" value="1"/>
</dbReference>
<dbReference type="PANTHER" id="PTHR32071:SF117">
    <property type="entry name" value="PTS-DEPENDENT DIHYDROXYACETONE KINASE OPERON REGULATORY PROTEIN-RELATED"/>
    <property type="match status" value="1"/>
</dbReference>
<dbReference type="InterPro" id="IPR009057">
    <property type="entry name" value="Homeodomain-like_sf"/>
</dbReference>
<proteinExistence type="predicted"/>
<dbReference type="SMART" id="SM00240">
    <property type="entry name" value="FHA"/>
    <property type="match status" value="1"/>
</dbReference>
<keyword evidence="9" id="KW-1185">Reference proteome</keyword>
<dbReference type="CDD" id="cd00060">
    <property type="entry name" value="FHA"/>
    <property type="match status" value="1"/>
</dbReference>
<dbReference type="EMBL" id="CP089984">
    <property type="protein sequence ID" value="WXB14236.1"/>
    <property type="molecule type" value="Genomic_DNA"/>
</dbReference>
<evidence type="ECO:0000313" key="8">
    <source>
        <dbReference type="EMBL" id="WXB14236.1"/>
    </source>
</evidence>
<dbReference type="InterPro" id="IPR002078">
    <property type="entry name" value="Sigma_54_int"/>
</dbReference>
<evidence type="ECO:0000256" key="1">
    <source>
        <dbReference type="ARBA" id="ARBA00022741"/>
    </source>
</evidence>
<evidence type="ECO:0000256" key="3">
    <source>
        <dbReference type="ARBA" id="ARBA00023015"/>
    </source>
</evidence>
<organism evidence="8 9">
    <name type="scientific">Pendulispora albinea</name>
    <dbReference type="NCBI Taxonomy" id="2741071"/>
    <lineage>
        <taxon>Bacteria</taxon>
        <taxon>Pseudomonadati</taxon>
        <taxon>Myxococcota</taxon>
        <taxon>Myxococcia</taxon>
        <taxon>Myxococcales</taxon>
        <taxon>Sorangiineae</taxon>
        <taxon>Pendulisporaceae</taxon>
        <taxon>Pendulispora</taxon>
    </lineage>
</organism>
<dbReference type="Proteomes" id="UP001370348">
    <property type="component" value="Chromosome"/>
</dbReference>
<protein>
    <submittedName>
        <fullName evidence="8">Sigma 54-interacting transcriptional regulator</fullName>
    </submittedName>
</protein>
<keyword evidence="2" id="KW-0067">ATP-binding</keyword>
<dbReference type="InterPro" id="IPR008984">
    <property type="entry name" value="SMAD_FHA_dom_sf"/>
</dbReference>
<dbReference type="PROSITE" id="PS00676">
    <property type="entry name" value="SIGMA54_INTERACT_2"/>
    <property type="match status" value="1"/>
</dbReference>
<dbReference type="Gene3D" id="1.10.8.60">
    <property type="match status" value="1"/>
</dbReference>
<name>A0ABZ2LWV4_9BACT</name>
<evidence type="ECO:0000259" key="7">
    <source>
        <dbReference type="PROSITE" id="PS50045"/>
    </source>
</evidence>
<dbReference type="PANTHER" id="PTHR32071">
    <property type="entry name" value="TRANSCRIPTIONAL REGULATORY PROTEIN"/>
    <property type="match status" value="1"/>
</dbReference>
<dbReference type="Gene3D" id="1.10.10.60">
    <property type="entry name" value="Homeodomain-like"/>
    <property type="match status" value="1"/>
</dbReference>
<keyword evidence="3" id="KW-0805">Transcription regulation</keyword>
<dbReference type="Pfam" id="PF16697">
    <property type="entry name" value="Yop-YscD_cpl"/>
    <property type="match status" value="1"/>
</dbReference>
<accession>A0ABZ2LWV4</accession>
<evidence type="ECO:0000256" key="5">
    <source>
        <dbReference type="ARBA" id="ARBA00023163"/>
    </source>
</evidence>
<sequence length="459" mass="50274">MTDHASRGETEVNTGLRPRTLVAIPRLTAIAGPAKGRAFAMANALATVGRHPTNDMVLDDPRVSGVHLQLQRVDDHIRLRDAGSTNGTWLGQHRVMEIELGAGAEFTVGSTTLQLDVDDAATTSPVSVHDSFGMLVGRSTVMRELFATLERIAPKDIGLLIQGETGTGKEEVARAIHLKSLRANKPFIVIDATAIPETLADSLLFGHEKGAFTGAAERRVGFFEAADGGTIFLDEIGELSAPLQAKFLRVLERHELTRVGGQVPIKVNVRVVAATHRDLRHEIEAGRFREDLYYRLAPVRILLPALRDRPDDIPVLCERLLSYIGDARSSPLVIDASAVQFLSSQPWPGNVRELRNVLARAAALATDNVIRRADVAGEGFGFRGMREERTPLDLSGTFGSAKERAIERFESAYLAALMKRCAGNLSMASREADLARHHLRELLRKRGLYGIPWDRESDV</sequence>
<dbReference type="InterPro" id="IPR032030">
    <property type="entry name" value="YscD_cytoplasmic_dom"/>
</dbReference>
<dbReference type="SUPFAM" id="SSF52540">
    <property type="entry name" value="P-loop containing nucleoside triphosphate hydrolases"/>
    <property type="match status" value="1"/>
</dbReference>
<keyword evidence="5" id="KW-0804">Transcription</keyword>
<dbReference type="CDD" id="cd00009">
    <property type="entry name" value="AAA"/>
    <property type="match status" value="1"/>
</dbReference>
<evidence type="ECO:0000313" key="9">
    <source>
        <dbReference type="Proteomes" id="UP001370348"/>
    </source>
</evidence>
<dbReference type="PROSITE" id="PS50045">
    <property type="entry name" value="SIGMA54_INTERACT_4"/>
    <property type="match status" value="1"/>
</dbReference>
<dbReference type="Gene3D" id="3.40.50.300">
    <property type="entry name" value="P-loop containing nucleotide triphosphate hydrolases"/>
    <property type="match status" value="1"/>
</dbReference>
<dbReference type="PROSITE" id="PS50006">
    <property type="entry name" value="FHA_DOMAIN"/>
    <property type="match status" value="1"/>
</dbReference>
<dbReference type="Pfam" id="PF00158">
    <property type="entry name" value="Sigma54_activat"/>
    <property type="match status" value="1"/>
</dbReference>
<dbReference type="PROSITE" id="PS00688">
    <property type="entry name" value="SIGMA54_INTERACT_3"/>
    <property type="match status" value="1"/>
</dbReference>
<dbReference type="SUPFAM" id="SSF46689">
    <property type="entry name" value="Homeodomain-like"/>
    <property type="match status" value="1"/>
</dbReference>
<keyword evidence="4" id="KW-0238">DNA-binding</keyword>
<dbReference type="Pfam" id="PF25601">
    <property type="entry name" value="AAA_lid_14"/>
    <property type="match status" value="1"/>
</dbReference>
<dbReference type="InterPro" id="IPR025944">
    <property type="entry name" value="Sigma_54_int_dom_CS"/>
</dbReference>
<dbReference type="InterPro" id="IPR003593">
    <property type="entry name" value="AAA+_ATPase"/>
</dbReference>
<dbReference type="InterPro" id="IPR058031">
    <property type="entry name" value="AAA_lid_NorR"/>
</dbReference>
<dbReference type="InterPro" id="IPR025662">
    <property type="entry name" value="Sigma_54_int_dom_ATP-bd_1"/>
</dbReference>
<gene>
    <name evidence="8" type="ORF">LZC94_41225</name>
</gene>
<evidence type="ECO:0000256" key="4">
    <source>
        <dbReference type="ARBA" id="ARBA00023125"/>
    </source>
</evidence>
<dbReference type="SUPFAM" id="SSF49879">
    <property type="entry name" value="SMAD/FHA domain"/>
    <property type="match status" value="1"/>
</dbReference>
<feature type="domain" description="FHA" evidence="6">
    <location>
        <begin position="46"/>
        <end position="95"/>
    </location>
</feature>
<dbReference type="RefSeq" id="WP_394823856.1">
    <property type="nucleotide sequence ID" value="NZ_CP089984.1"/>
</dbReference>
<dbReference type="PROSITE" id="PS00675">
    <property type="entry name" value="SIGMA54_INTERACT_1"/>
    <property type="match status" value="1"/>
</dbReference>